<feature type="transmembrane region" description="Helical" evidence="1">
    <location>
        <begin position="228"/>
        <end position="249"/>
    </location>
</feature>
<proteinExistence type="predicted"/>
<keyword evidence="3" id="KW-1185">Reference proteome</keyword>
<evidence type="ECO:0000256" key="1">
    <source>
        <dbReference type="SAM" id="Phobius"/>
    </source>
</evidence>
<feature type="transmembrane region" description="Helical" evidence="1">
    <location>
        <begin position="9"/>
        <end position="27"/>
    </location>
</feature>
<feature type="transmembrane region" description="Helical" evidence="1">
    <location>
        <begin position="33"/>
        <end position="50"/>
    </location>
</feature>
<feature type="transmembrane region" description="Helical" evidence="1">
    <location>
        <begin position="57"/>
        <end position="78"/>
    </location>
</feature>
<name>A0ABW3SQ29_9BACT</name>
<dbReference type="Pfam" id="PF26314">
    <property type="entry name" value="MptA_B_family"/>
    <property type="match status" value="1"/>
</dbReference>
<feature type="transmembrane region" description="Helical" evidence="1">
    <location>
        <begin position="153"/>
        <end position="176"/>
    </location>
</feature>
<keyword evidence="1" id="KW-0812">Transmembrane</keyword>
<dbReference type="Proteomes" id="UP001597094">
    <property type="component" value="Unassembled WGS sequence"/>
</dbReference>
<gene>
    <name evidence="2" type="ORF">ACFQ2O_12330</name>
</gene>
<evidence type="ECO:0000313" key="2">
    <source>
        <dbReference type="EMBL" id="MFD1186994.1"/>
    </source>
</evidence>
<protein>
    <submittedName>
        <fullName evidence="2">Glycosyltransferase 87 family protein</fullName>
    </submittedName>
</protein>
<keyword evidence="1" id="KW-0472">Membrane</keyword>
<organism evidence="2 3">
    <name type="scientific">Pontibacter rugosus</name>
    <dbReference type="NCBI Taxonomy" id="1745966"/>
    <lineage>
        <taxon>Bacteria</taxon>
        <taxon>Pseudomonadati</taxon>
        <taxon>Bacteroidota</taxon>
        <taxon>Cytophagia</taxon>
        <taxon>Cytophagales</taxon>
        <taxon>Hymenobacteraceae</taxon>
        <taxon>Pontibacter</taxon>
    </lineage>
</organism>
<feature type="transmembrane region" description="Helical" evidence="1">
    <location>
        <begin position="413"/>
        <end position="434"/>
    </location>
</feature>
<comment type="caution">
    <text evidence="2">The sequence shown here is derived from an EMBL/GenBank/DDBJ whole genome shotgun (WGS) entry which is preliminary data.</text>
</comment>
<keyword evidence="1" id="KW-1133">Transmembrane helix</keyword>
<accession>A0ABW3SQ29</accession>
<feature type="transmembrane region" description="Helical" evidence="1">
    <location>
        <begin position="316"/>
        <end position="340"/>
    </location>
</feature>
<feature type="transmembrane region" description="Helical" evidence="1">
    <location>
        <begin position="261"/>
        <end position="280"/>
    </location>
</feature>
<dbReference type="RefSeq" id="WP_377528004.1">
    <property type="nucleotide sequence ID" value="NZ_JBHTLD010000107.1"/>
</dbReference>
<reference evidence="3" key="1">
    <citation type="journal article" date="2019" name="Int. J. Syst. Evol. Microbiol.">
        <title>The Global Catalogue of Microorganisms (GCM) 10K type strain sequencing project: providing services to taxonomists for standard genome sequencing and annotation.</title>
        <authorList>
            <consortium name="The Broad Institute Genomics Platform"/>
            <consortium name="The Broad Institute Genome Sequencing Center for Infectious Disease"/>
            <person name="Wu L."/>
            <person name="Ma J."/>
        </authorList>
    </citation>
    <scope>NUCLEOTIDE SEQUENCE [LARGE SCALE GENOMIC DNA]</scope>
    <source>
        <strain evidence="3">JCM 31319</strain>
    </source>
</reference>
<evidence type="ECO:0000313" key="3">
    <source>
        <dbReference type="Proteomes" id="UP001597094"/>
    </source>
</evidence>
<sequence length="448" mass="50934">MIANKSSTLLYVALGLSAIVYGILAYASPRTDFTQLLALYATAFAAYLYVSQQRFNIWQGIAVAMLFRLLFLFATPFLSDDYFRFVWDGYLLKAGLNPYLHLPDYYINSAAPAIQGISQSLYQQLNSPGYYSVYPPVAQAVFWLSVQLSPNSIVGSIVVIRLVLLLAEFGSILLLLRLLRKMALPEKHVLLYALNPLVILELTGNLHFEALLIFFLLLALFQLFHQRYLLSGVAFGLAIGTKLLPLMFLPFLWRKLGLRQFILYATVALGTAVALYLPLISMEIIQNIFQSINLYFRKFEFNASVYYVLRWLGFRLVGYNAIAVLGPLLSIVTVTAICLLAATKKIQSIRRLAGFMATALTIYFLLATTVHPWYLTTLLALTVMSNFRFTIAWTGLAILTYAAYRTSTYQESLWLVALEYSIVFIWLIIELYVYRQRQRAVNVKLKYT</sequence>
<dbReference type="EMBL" id="JBHTLD010000107">
    <property type="protein sequence ID" value="MFD1186994.1"/>
    <property type="molecule type" value="Genomic_DNA"/>
</dbReference>
<feature type="transmembrane region" description="Helical" evidence="1">
    <location>
        <begin position="197"/>
        <end position="222"/>
    </location>
</feature>
<feature type="transmembrane region" description="Helical" evidence="1">
    <location>
        <begin position="352"/>
        <end position="375"/>
    </location>
</feature>